<keyword evidence="3" id="KW-1185">Reference proteome</keyword>
<gene>
    <name evidence="2" type="ORF">GCM10009839_13700</name>
</gene>
<name>A0ABN2TRV2_9ACTN</name>
<evidence type="ECO:0000313" key="2">
    <source>
        <dbReference type="EMBL" id="GAA2018745.1"/>
    </source>
</evidence>
<feature type="compositionally biased region" description="Low complexity" evidence="1">
    <location>
        <begin position="60"/>
        <end position="73"/>
    </location>
</feature>
<dbReference type="Proteomes" id="UP001500751">
    <property type="component" value="Unassembled WGS sequence"/>
</dbReference>
<evidence type="ECO:0000313" key="3">
    <source>
        <dbReference type="Proteomes" id="UP001500751"/>
    </source>
</evidence>
<evidence type="ECO:0000256" key="1">
    <source>
        <dbReference type="SAM" id="MobiDB-lite"/>
    </source>
</evidence>
<dbReference type="EMBL" id="BAAAQN010000006">
    <property type="protein sequence ID" value="GAA2018745.1"/>
    <property type="molecule type" value="Genomic_DNA"/>
</dbReference>
<reference evidence="2 3" key="1">
    <citation type="journal article" date="2019" name="Int. J. Syst. Evol. Microbiol.">
        <title>The Global Catalogue of Microorganisms (GCM) 10K type strain sequencing project: providing services to taxonomists for standard genome sequencing and annotation.</title>
        <authorList>
            <consortium name="The Broad Institute Genomics Platform"/>
            <consortium name="The Broad Institute Genome Sequencing Center for Infectious Disease"/>
            <person name="Wu L."/>
            <person name="Ma J."/>
        </authorList>
    </citation>
    <scope>NUCLEOTIDE SEQUENCE [LARGE SCALE GENOMIC DNA]</scope>
    <source>
        <strain evidence="2 3">JCM 16014</strain>
    </source>
</reference>
<proteinExistence type="predicted"/>
<sequence>MDRLPVADRRAAHTAIAMALTVKYRIAGPMAHATGTGCSPVPLPRLGDLIDSLHAFSPDLPDSQPLPPLSSFDGFPDSTSQGRTPLDLASVLAGVAQGRAQAALEGF</sequence>
<dbReference type="RefSeq" id="WP_344664647.1">
    <property type="nucleotide sequence ID" value="NZ_BAAAQN010000006.1"/>
</dbReference>
<comment type="caution">
    <text evidence="2">The sequence shown here is derived from an EMBL/GenBank/DDBJ whole genome shotgun (WGS) entry which is preliminary data.</text>
</comment>
<organism evidence="2 3">
    <name type="scientific">Catenulispora yoronensis</name>
    <dbReference type="NCBI Taxonomy" id="450799"/>
    <lineage>
        <taxon>Bacteria</taxon>
        <taxon>Bacillati</taxon>
        <taxon>Actinomycetota</taxon>
        <taxon>Actinomycetes</taxon>
        <taxon>Catenulisporales</taxon>
        <taxon>Catenulisporaceae</taxon>
        <taxon>Catenulispora</taxon>
    </lineage>
</organism>
<feature type="region of interest" description="Disordered" evidence="1">
    <location>
        <begin position="60"/>
        <end position="80"/>
    </location>
</feature>
<protein>
    <submittedName>
        <fullName evidence="2">Uncharacterized protein</fullName>
    </submittedName>
</protein>
<accession>A0ABN2TRV2</accession>